<dbReference type="Gene3D" id="3.40.50.300">
    <property type="entry name" value="P-loop containing nucleotide triphosphate hydrolases"/>
    <property type="match status" value="1"/>
</dbReference>
<dbReference type="InterPro" id="IPR050763">
    <property type="entry name" value="ABC_transporter_ATP-binding"/>
</dbReference>
<dbReference type="SMART" id="SM00382">
    <property type="entry name" value="AAA"/>
    <property type="match status" value="1"/>
</dbReference>
<dbReference type="Proteomes" id="UP001241758">
    <property type="component" value="Unassembled WGS sequence"/>
</dbReference>
<proteinExistence type="predicted"/>
<keyword evidence="2" id="KW-0813">Transport</keyword>
<evidence type="ECO:0000313" key="8">
    <source>
        <dbReference type="EMBL" id="MDI6104192.1"/>
    </source>
</evidence>
<dbReference type="PANTHER" id="PTHR42711">
    <property type="entry name" value="ABC TRANSPORTER ATP-BINDING PROTEIN"/>
    <property type="match status" value="1"/>
</dbReference>
<dbReference type="PANTHER" id="PTHR42711:SF17">
    <property type="entry name" value="ABC TRANSPORTER ATP-BINDING PROTEIN"/>
    <property type="match status" value="1"/>
</dbReference>
<evidence type="ECO:0000256" key="3">
    <source>
        <dbReference type="ARBA" id="ARBA00022741"/>
    </source>
</evidence>
<keyword evidence="9" id="KW-1185">Reference proteome</keyword>
<evidence type="ECO:0000256" key="2">
    <source>
        <dbReference type="ARBA" id="ARBA00022448"/>
    </source>
</evidence>
<comment type="caution">
    <text evidence="8">The sequence shown here is derived from an EMBL/GenBank/DDBJ whole genome shotgun (WGS) entry which is preliminary data.</text>
</comment>
<organism evidence="8 9">
    <name type="scientific">Actinoplanes sandaracinus</name>
    <dbReference type="NCBI Taxonomy" id="3045177"/>
    <lineage>
        <taxon>Bacteria</taxon>
        <taxon>Bacillati</taxon>
        <taxon>Actinomycetota</taxon>
        <taxon>Actinomycetes</taxon>
        <taxon>Micromonosporales</taxon>
        <taxon>Micromonosporaceae</taxon>
        <taxon>Actinoplanes</taxon>
    </lineage>
</organism>
<name>A0ABT6WWR5_9ACTN</name>
<evidence type="ECO:0000256" key="5">
    <source>
        <dbReference type="ARBA" id="ARBA00023251"/>
    </source>
</evidence>
<dbReference type="GO" id="GO:0005524">
    <property type="term" value="F:ATP binding"/>
    <property type="evidence" value="ECO:0007669"/>
    <property type="project" value="UniProtKB-KW"/>
</dbReference>
<evidence type="ECO:0000313" key="9">
    <source>
        <dbReference type="Proteomes" id="UP001241758"/>
    </source>
</evidence>
<keyword evidence="3" id="KW-0547">Nucleotide-binding</keyword>
<dbReference type="InterPro" id="IPR003593">
    <property type="entry name" value="AAA+_ATPase"/>
</dbReference>
<dbReference type="Pfam" id="PF00005">
    <property type="entry name" value="ABC_tran"/>
    <property type="match status" value="1"/>
</dbReference>
<evidence type="ECO:0000256" key="6">
    <source>
        <dbReference type="SAM" id="MobiDB-lite"/>
    </source>
</evidence>
<comment type="subcellular location">
    <subcellularLocation>
        <location evidence="1">Cell membrane</location>
        <topology evidence="1">Peripheral membrane protein</topology>
    </subcellularLocation>
</comment>
<dbReference type="InterPro" id="IPR027417">
    <property type="entry name" value="P-loop_NTPase"/>
</dbReference>
<keyword evidence="4 8" id="KW-0067">ATP-binding</keyword>
<dbReference type="SUPFAM" id="SSF52540">
    <property type="entry name" value="P-loop containing nucleoside triphosphate hydrolases"/>
    <property type="match status" value="1"/>
</dbReference>
<feature type="region of interest" description="Disordered" evidence="6">
    <location>
        <begin position="235"/>
        <end position="254"/>
    </location>
</feature>
<accession>A0ABT6WWR5</accession>
<gene>
    <name evidence="8" type="ORF">QLQ12_36940</name>
</gene>
<evidence type="ECO:0000259" key="7">
    <source>
        <dbReference type="PROSITE" id="PS50893"/>
    </source>
</evidence>
<sequence length="254" mass="26505">MEAPAVRLSGITRRFGAVRAVDDLDLTIETGAVVALLGPNGAGKSTTISIMLGLVPPGTGTVALFGEPAADAVRAGRVAAMLQDAGFVPGATVRDVVELARALYPRPLGTDRILATAGVTDFANRRVDRLSAGETQRARFAFALAGDPRLLVLDEPTTAMDVAARQQFWTAIRAYAADGHTVLFSTHQLHEADDVADRIVVLAAGRIVADGPPARIRAMAGVGTSARLDTAFLALTTDGPDTDGPDTKTIETEH</sequence>
<evidence type="ECO:0000256" key="4">
    <source>
        <dbReference type="ARBA" id="ARBA00022840"/>
    </source>
</evidence>
<dbReference type="EMBL" id="JASCTH010000031">
    <property type="protein sequence ID" value="MDI6104192.1"/>
    <property type="molecule type" value="Genomic_DNA"/>
</dbReference>
<dbReference type="CDD" id="cd03230">
    <property type="entry name" value="ABC_DR_subfamily_A"/>
    <property type="match status" value="1"/>
</dbReference>
<dbReference type="InterPro" id="IPR003439">
    <property type="entry name" value="ABC_transporter-like_ATP-bd"/>
</dbReference>
<evidence type="ECO:0000256" key="1">
    <source>
        <dbReference type="ARBA" id="ARBA00004202"/>
    </source>
</evidence>
<dbReference type="PROSITE" id="PS50893">
    <property type="entry name" value="ABC_TRANSPORTER_2"/>
    <property type="match status" value="1"/>
</dbReference>
<feature type="compositionally biased region" description="Basic and acidic residues" evidence="6">
    <location>
        <begin position="245"/>
        <end position="254"/>
    </location>
</feature>
<protein>
    <submittedName>
        <fullName evidence="8">ABC transporter ATP-binding protein</fullName>
    </submittedName>
</protein>
<keyword evidence="5" id="KW-0046">Antibiotic resistance</keyword>
<feature type="domain" description="ABC transporter" evidence="7">
    <location>
        <begin position="6"/>
        <end position="229"/>
    </location>
</feature>
<reference evidence="8 9" key="1">
    <citation type="submission" date="2023-05" db="EMBL/GenBank/DDBJ databases">
        <title>Actinoplanes sp. NEAU-A12 genome sequencing.</title>
        <authorList>
            <person name="Wang Z.-S."/>
        </authorList>
    </citation>
    <scope>NUCLEOTIDE SEQUENCE [LARGE SCALE GENOMIC DNA]</scope>
    <source>
        <strain evidence="8 9">NEAU-A12</strain>
    </source>
</reference>
<dbReference type="RefSeq" id="WP_282765502.1">
    <property type="nucleotide sequence ID" value="NZ_JASCTH010000031.1"/>
</dbReference>